<dbReference type="Proteomes" id="UP001211689">
    <property type="component" value="Unassembled WGS sequence"/>
</dbReference>
<keyword evidence="2" id="KW-1185">Reference proteome</keyword>
<organism evidence="1 2">
    <name type="scientific">Metapseudomonas resinovorans</name>
    <name type="common">Pseudomonas resinovorans</name>
    <dbReference type="NCBI Taxonomy" id="53412"/>
    <lineage>
        <taxon>Bacteria</taxon>
        <taxon>Pseudomonadati</taxon>
        <taxon>Pseudomonadota</taxon>
        <taxon>Gammaproteobacteria</taxon>
        <taxon>Pseudomonadales</taxon>
        <taxon>Pseudomonadaceae</taxon>
        <taxon>Metapseudomonas</taxon>
    </lineage>
</organism>
<accession>A0ABT4XY37</accession>
<dbReference type="EMBL" id="JANEWF010000001">
    <property type="protein sequence ID" value="MDA8481481.1"/>
    <property type="molecule type" value="Genomic_DNA"/>
</dbReference>
<reference evidence="1 2" key="1">
    <citation type="submission" date="2022-07" db="EMBL/GenBank/DDBJ databases">
        <title>Genome Analysis of Selected Gammaproteobacteria from Nigerian Food snails.</title>
        <authorList>
            <person name="Okafor A.C."/>
        </authorList>
    </citation>
    <scope>NUCLEOTIDE SEQUENCE [LARGE SCALE GENOMIC DNA]</scope>
    <source>
        <strain evidence="1 2">Awg 2</strain>
    </source>
</reference>
<dbReference type="Pfam" id="PF16703">
    <property type="entry name" value="DUF5064"/>
    <property type="match status" value="1"/>
</dbReference>
<protein>
    <submittedName>
        <fullName evidence="1">DUF5064 family protein</fullName>
    </submittedName>
</protein>
<evidence type="ECO:0000313" key="2">
    <source>
        <dbReference type="Proteomes" id="UP001211689"/>
    </source>
</evidence>
<dbReference type="RefSeq" id="WP_271469774.1">
    <property type="nucleotide sequence ID" value="NZ_JANEWF010000001.1"/>
</dbReference>
<evidence type="ECO:0000313" key="1">
    <source>
        <dbReference type="EMBL" id="MDA8481481.1"/>
    </source>
</evidence>
<sequence length="120" mass="13840">MFKPGHIAINRPASGRSPGYELVLDYEIEKREQGQYVNFELHGQIDGKPVHERFSLHRDVAYNFLHSAGLRLRKYGVMQGLARTPELHVDFEKAYADLRQRLGIASGHPVDLDRFLQERP</sequence>
<dbReference type="InterPro" id="IPR032024">
    <property type="entry name" value="DUF5064"/>
</dbReference>
<gene>
    <name evidence="1" type="ORF">NNO07_00265</name>
</gene>
<dbReference type="Gene3D" id="3.30.160.370">
    <property type="entry name" value="Domain of unknown function DUF5064"/>
    <property type="match status" value="1"/>
</dbReference>
<proteinExistence type="predicted"/>
<name>A0ABT4XY37_METRE</name>
<comment type="caution">
    <text evidence="1">The sequence shown here is derived from an EMBL/GenBank/DDBJ whole genome shotgun (WGS) entry which is preliminary data.</text>
</comment>